<evidence type="ECO:0000313" key="11">
    <source>
        <dbReference type="EMBL" id="OWK63294.1"/>
    </source>
</evidence>
<proteinExistence type="predicted"/>
<dbReference type="GO" id="GO:0000981">
    <property type="term" value="F:DNA-binding transcription factor activity, RNA polymerase II-specific"/>
    <property type="evidence" value="ECO:0007669"/>
    <property type="project" value="TreeGrafter"/>
</dbReference>
<keyword evidence="12" id="KW-1185">Reference proteome</keyword>
<keyword evidence="1" id="KW-0217">Developmental protein</keyword>
<feature type="signal peptide" evidence="9">
    <location>
        <begin position="1"/>
        <end position="19"/>
    </location>
</feature>
<dbReference type="InterPro" id="IPR011598">
    <property type="entry name" value="bHLH_dom"/>
</dbReference>
<evidence type="ECO:0000256" key="5">
    <source>
        <dbReference type="ARBA" id="ARBA00023163"/>
    </source>
</evidence>
<protein>
    <recommendedName>
        <fullName evidence="7">Mesogenin-1</fullName>
    </recommendedName>
</protein>
<keyword evidence="5" id="KW-0804">Transcription</keyword>
<evidence type="ECO:0000256" key="4">
    <source>
        <dbReference type="ARBA" id="ARBA00023125"/>
    </source>
</evidence>
<sequence length="242" mass="26049">MRCARSLAALLVTSHQVAAIAARLIIITEKKLAHQEFIFHLSTSGAPLNSSHRARVPTPSLSSLHHKKASAAGGSSLCCWPEGTAPPERSSGMDKLHEALMHMEDALASEHAACLAPWDWKGSAGPLELRPLSPALEPCCSPPCPAAEAPLGALALAELPAGRGPGPARGPKARMSAQRRRKASEREKLRMRTLADALHTLRNYLPPVYSQRGQPLTKIQTLKYTIKYIGELTELLDSGKRA</sequence>
<evidence type="ECO:0000256" key="3">
    <source>
        <dbReference type="ARBA" id="ARBA00023015"/>
    </source>
</evidence>
<keyword evidence="3" id="KW-0805">Transcription regulation</keyword>
<evidence type="ECO:0000256" key="2">
    <source>
        <dbReference type="ARBA" id="ARBA00022782"/>
    </source>
</evidence>
<gene>
    <name evidence="11" type="primary">MSGN1</name>
    <name evidence="11" type="ORF">RLOC_00004863</name>
</gene>
<evidence type="ECO:0000256" key="8">
    <source>
        <dbReference type="SAM" id="MobiDB-lite"/>
    </source>
</evidence>
<reference evidence="11 12" key="1">
    <citation type="submission" date="2017-05" db="EMBL/GenBank/DDBJ databases">
        <title>Genome of assembly of the Bengalese finch, Lonchura striata domestica.</title>
        <authorList>
            <person name="Colquitt B.M."/>
            <person name="Brainard M.S."/>
        </authorList>
    </citation>
    <scope>NUCLEOTIDE SEQUENCE [LARGE SCALE GENOMIC DNA]</scope>
    <source>
        <strain evidence="11">White83orange57</strain>
    </source>
</reference>
<dbReference type="GO" id="GO:0000978">
    <property type="term" value="F:RNA polymerase II cis-regulatory region sequence-specific DNA binding"/>
    <property type="evidence" value="ECO:0007669"/>
    <property type="project" value="TreeGrafter"/>
</dbReference>
<dbReference type="InterPro" id="IPR036638">
    <property type="entry name" value="HLH_DNA-bd_sf"/>
</dbReference>
<feature type="chain" id="PRO_5012690970" description="Mesogenin-1" evidence="9">
    <location>
        <begin position="20"/>
        <end position="242"/>
    </location>
</feature>
<dbReference type="STRING" id="299123.ENSLSDP00000000140"/>
<dbReference type="PANTHER" id="PTHR20937">
    <property type="entry name" value="IP14615P"/>
    <property type="match status" value="1"/>
</dbReference>
<evidence type="ECO:0000259" key="10">
    <source>
        <dbReference type="PROSITE" id="PS50888"/>
    </source>
</evidence>
<dbReference type="InterPro" id="IPR040259">
    <property type="entry name" value="Mesogenin/MesP"/>
</dbReference>
<dbReference type="FunFam" id="4.10.280.10:FF:000056">
    <property type="entry name" value="mesogenin-1"/>
    <property type="match status" value="1"/>
</dbReference>
<feature type="domain" description="BHLH" evidence="10">
    <location>
        <begin position="178"/>
        <end position="232"/>
    </location>
</feature>
<dbReference type="EMBL" id="MUZQ01000014">
    <property type="protein sequence ID" value="OWK63294.1"/>
    <property type="molecule type" value="Genomic_DNA"/>
</dbReference>
<dbReference type="GO" id="GO:0030154">
    <property type="term" value="P:cell differentiation"/>
    <property type="evidence" value="ECO:0007669"/>
    <property type="project" value="UniProtKB-KW"/>
</dbReference>
<evidence type="ECO:0000256" key="7">
    <source>
        <dbReference type="ARBA" id="ARBA00039844"/>
    </source>
</evidence>
<evidence type="ECO:0000256" key="9">
    <source>
        <dbReference type="SAM" id="SignalP"/>
    </source>
</evidence>
<accession>A0A218VB58</accession>
<name>A0A218VB58_9PASE</name>
<comment type="caution">
    <text evidence="11">The sequence shown here is derived from an EMBL/GenBank/DDBJ whole genome shotgun (WGS) entry which is preliminary data.</text>
</comment>
<keyword evidence="2" id="KW-0221">Differentiation</keyword>
<dbReference type="AlphaFoldDB" id="A0A218VB58"/>
<feature type="region of interest" description="Disordered" evidence="8">
    <location>
        <begin position="162"/>
        <end position="186"/>
    </location>
</feature>
<dbReference type="CDD" id="cd18939">
    <property type="entry name" value="bHLH_TS_Msgn1"/>
    <property type="match status" value="1"/>
</dbReference>
<keyword evidence="6" id="KW-0539">Nucleus</keyword>
<dbReference type="GO" id="GO:0046983">
    <property type="term" value="F:protein dimerization activity"/>
    <property type="evidence" value="ECO:0007669"/>
    <property type="project" value="InterPro"/>
</dbReference>
<evidence type="ECO:0000256" key="6">
    <source>
        <dbReference type="ARBA" id="ARBA00023242"/>
    </source>
</evidence>
<keyword evidence="4" id="KW-0238">DNA-binding</keyword>
<dbReference type="GO" id="GO:0005634">
    <property type="term" value="C:nucleus"/>
    <property type="evidence" value="ECO:0007669"/>
    <property type="project" value="TreeGrafter"/>
</dbReference>
<dbReference type="Gene3D" id="4.10.280.10">
    <property type="entry name" value="Helix-loop-helix DNA-binding domain"/>
    <property type="match status" value="1"/>
</dbReference>
<evidence type="ECO:0000256" key="1">
    <source>
        <dbReference type="ARBA" id="ARBA00022473"/>
    </source>
</evidence>
<keyword evidence="9" id="KW-0732">Signal</keyword>
<dbReference type="SMART" id="SM00353">
    <property type="entry name" value="HLH"/>
    <property type="match status" value="1"/>
</dbReference>
<dbReference type="Pfam" id="PF00010">
    <property type="entry name" value="HLH"/>
    <property type="match status" value="1"/>
</dbReference>
<evidence type="ECO:0000313" key="12">
    <source>
        <dbReference type="Proteomes" id="UP000197619"/>
    </source>
</evidence>
<dbReference type="PROSITE" id="PS50888">
    <property type="entry name" value="BHLH"/>
    <property type="match status" value="1"/>
</dbReference>
<organism evidence="11 12">
    <name type="scientific">Lonchura striata</name>
    <name type="common">white-rumped munia</name>
    <dbReference type="NCBI Taxonomy" id="40157"/>
    <lineage>
        <taxon>Eukaryota</taxon>
        <taxon>Metazoa</taxon>
        <taxon>Chordata</taxon>
        <taxon>Craniata</taxon>
        <taxon>Vertebrata</taxon>
        <taxon>Euteleostomi</taxon>
        <taxon>Archelosauria</taxon>
        <taxon>Archosauria</taxon>
        <taxon>Dinosauria</taxon>
        <taxon>Saurischia</taxon>
        <taxon>Theropoda</taxon>
        <taxon>Coelurosauria</taxon>
        <taxon>Aves</taxon>
        <taxon>Neognathae</taxon>
        <taxon>Neoaves</taxon>
        <taxon>Telluraves</taxon>
        <taxon>Australaves</taxon>
        <taxon>Passeriformes</taxon>
        <taxon>Passeroidea</taxon>
        <taxon>Estrildidae</taxon>
        <taxon>Estrildinae</taxon>
        <taxon>Lonchura</taxon>
    </lineage>
</organism>
<dbReference type="PANTHER" id="PTHR20937:SF4">
    <property type="entry name" value="MESOGENIN-1"/>
    <property type="match status" value="1"/>
</dbReference>
<dbReference type="Proteomes" id="UP000197619">
    <property type="component" value="Unassembled WGS sequence"/>
</dbReference>
<dbReference type="SUPFAM" id="SSF47459">
    <property type="entry name" value="HLH, helix-loop-helix DNA-binding domain"/>
    <property type="match status" value="1"/>
</dbReference>
<dbReference type="GO" id="GO:0001707">
    <property type="term" value="P:mesoderm formation"/>
    <property type="evidence" value="ECO:0007669"/>
    <property type="project" value="TreeGrafter"/>
</dbReference>